<dbReference type="InterPro" id="IPR038488">
    <property type="entry name" value="Integrase_DNA-bd_sf"/>
</dbReference>
<dbReference type="InterPro" id="IPR010998">
    <property type="entry name" value="Integrase_recombinase_N"/>
</dbReference>
<evidence type="ECO:0000256" key="1">
    <source>
        <dbReference type="ARBA" id="ARBA00008857"/>
    </source>
</evidence>
<evidence type="ECO:0000256" key="4">
    <source>
        <dbReference type="ARBA" id="ARBA00023172"/>
    </source>
</evidence>
<dbReference type="InterPro" id="IPR013762">
    <property type="entry name" value="Integrase-like_cat_sf"/>
</dbReference>
<dbReference type="RefSeq" id="WP_289366591.1">
    <property type="nucleotide sequence ID" value="NZ_JAUCBP010000012.1"/>
</dbReference>
<dbReference type="Gene3D" id="1.10.443.10">
    <property type="entry name" value="Intergrase catalytic core"/>
    <property type="match status" value="1"/>
</dbReference>
<dbReference type="InterPro" id="IPR025166">
    <property type="entry name" value="Integrase_DNA_bind_dom"/>
</dbReference>
<dbReference type="CDD" id="cd00801">
    <property type="entry name" value="INT_P4_C"/>
    <property type="match status" value="1"/>
</dbReference>
<keyword evidence="4" id="KW-0233">DNA recombination</keyword>
<dbReference type="SUPFAM" id="SSF56349">
    <property type="entry name" value="DNA breaking-rejoining enzymes"/>
    <property type="match status" value="1"/>
</dbReference>
<dbReference type="PANTHER" id="PTHR30629:SF2">
    <property type="entry name" value="PROPHAGE INTEGRASE INTS-RELATED"/>
    <property type="match status" value="1"/>
</dbReference>
<name>A0ABT7T104_9ALTE</name>
<keyword evidence="3" id="KW-0238">DNA-binding</keyword>
<comment type="similarity">
    <text evidence="1">Belongs to the 'phage' integrase family.</text>
</comment>
<accession>A0ABT7T104</accession>
<dbReference type="PANTHER" id="PTHR30629">
    <property type="entry name" value="PROPHAGE INTEGRASE"/>
    <property type="match status" value="1"/>
</dbReference>
<dbReference type="InterPro" id="IPR011010">
    <property type="entry name" value="DNA_brk_join_enz"/>
</dbReference>
<dbReference type="InterPro" id="IPR050808">
    <property type="entry name" value="Phage_Integrase"/>
</dbReference>
<protein>
    <submittedName>
        <fullName evidence="6">Site-specific integrase</fullName>
    </submittedName>
</protein>
<dbReference type="InterPro" id="IPR002104">
    <property type="entry name" value="Integrase_catalytic"/>
</dbReference>
<dbReference type="Pfam" id="PF13356">
    <property type="entry name" value="Arm-DNA-bind_3"/>
    <property type="match status" value="1"/>
</dbReference>
<dbReference type="Gene3D" id="3.30.160.390">
    <property type="entry name" value="Integrase, DNA-binding domain"/>
    <property type="match status" value="1"/>
</dbReference>
<evidence type="ECO:0000256" key="3">
    <source>
        <dbReference type="ARBA" id="ARBA00023125"/>
    </source>
</evidence>
<keyword evidence="7" id="KW-1185">Reference proteome</keyword>
<evidence type="ECO:0000259" key="5">
    <source>
        <dbReference type="PROSITE" id="PS51898"/>
    </source>
</evidence>
<dbReference type="Gene3D" id="1.10.150.130">
    <property type="match status" value="1"/>
</dbReference>
<gene>
    <name evidence="6" type="ORF">QTP81_14975</name>
</gene>
<evidence type="ECO:0000313" key="6">
    <source>
        <dbReference type="EMBL" id="MDM7861904.1"/>
    </source>
</evidence>
<keyword evidence="2" id="KW-0229">DNA integration</keyword>
<dbReference type="PROSITE" id="PS51898">
    <property type="entry name" value="TYR_RECOMBINASE"/>
    <property type="match status" value="1"/>
</dbReference>
<proteinExistence type="inferred from homology"/>
<evidence type="ECO:0000256" key="2">
    <source>
        <dbReference type="ARBA" id="ARBA00022908"/>
    </source>
</evidence>
<reference evidence="6 7" key="1">
    <citation type="submission" date="2023-06" db="EMBL/GenBank/DDBJ databases">
        <title>Alteromonas sp. ASW11-36 isolated from intertidal sand.</title>
        <authorList>
            <person name="Li Y."/>
        </authorList>
    </citation>
    <scope>NUCLEOTIDE SEQUENCE [LARGE SCALE GENOMIC DNA]</scope>
    <source>
        <strain evidence="6 7">ASW11-36</strain>
    </source>
</reference>
<dbReference type="EMBL" id="JAUCBP010000012">
    <property type="protein sequence ID" value="MDM7861904.1"/>
    <property type="molecule type" value="Genomic_DNA"/>
</dbReference>
<evidence type="ECO:0000313" key="7">
    <source>
        <dbReference type="Proteomes" id="UP001234343"/>
    </source>
</evidence>
<dbReference type="Proteomes" id="UP001234343">
    <property type="component" value="Unassembled WGS sequence"/>
</dbReference>
<dbReference type="Pfam" id="PF00589">
    <property type="entry name" value="Phage_integrase"/>
    <property type="match status" value="1"/>
</dbReference>
<organism evidence="6 7">
    <name type="scientific">Alteromonas arenosi</name>
    <dbReference type="NCBI Taxonomy" id="3055817"/>
    <lineage>
        <taxon>Bacteria</taxon>
        <taxon>Pseudomonadati</taxon>
        <taxon>Pseudomonadota</taxon>
        <taxon>Gammaproteobacteria</taxon>
        <taxon>Alteromonadales</taxon>
        <taxon>Alteromonadaceae</taxon>
        <taxon>Alteromonas/Salinimonas group</taxon>
        <taxon>Alteromonas</taxon>
    </lineage>
</organism>
<sequence>MKIERSQQIESAIKKMKSGEVKYKQQDFTVECHDLSRGMGSLLVQVSQTGNATFRYMQKVKGVRTYTVIGKYSKEGEGGIPLAKAREKALKYGKLAKKGINVKEHVAKKARRKKEKLKRKAMKQASGSFGQLIDFYVQSMKNDGKRTWSRVLNAIERDVFPSIPREQKAYLVTDEQIIHVLAEMINRGADTQSNRVRSYLHAAFNRGLKHDKDPANQHSKIVFGLKYNPVSHIPKQISAETVGERYLDRDELAYLLKLLSVNSGFSPVTANILKLCIFTGGQRPYELLTLKPSKIDFENNVIEVPEEYSKNKKSHLIPMTKTTRELVMWFYENCEAKGAEFLICNRTNLEEHYRTDSLSTAINRFCKSKKFRHFVPRDLRRTCKTHMGSLNISKELRDRIQNHAFTDVSSKHYDRWDYLTEKRVALEKWEKWLLGLLQT</sequence>
<feature type="domain" description="Tyr recombinase" evidence="5">
    <location>
        <begin position="242"/>
        <end position="426"/>
    </location>
</feature>
<comment type="caution">
    <text evidence="6">The sequence shown here is derived from an EMBL/GenBank/DDBJ whole genome shotgun (WGS) entry which is preliminary data.</text>
</comment>